<feature type="domain" description="Pili assembly chaperone N-terminal" evidence="3">
    <location>
        <begin position="42"/>
        <end position="147"/>
    </location>
</feature>
<comment type="caution">
    <text evidence="4">The sequence shown here is derived from an EMBL/GenBank/DDBJ whole genome shotgun (WGS) entry which is preliminary data.</text>
</comment>
<feature type="chain" id="PRO_5033024378" evidence="2">
    <location>
        <begin position="24"/>
        <end position="271"/>
    </location>
</feature>
<evidence type="ECO:0000256" key="1">
    <source>
        <dbReference type="SAM" id="MobiDB-lite"/>
    </source>
</evidence>
<name>A0A842I232_9SPHN</name>
<dbReference type="Gene3D" id="2.60.40.10">
    <property type="entry name" value="Immunoglobulins"/>
    <property type="match status" value="1"/>
</dbReference>
<dbReference type="InterPro" id="IPR008962">
    <property type="entry name" value="PapD-like_sf"/>
</dbReference>
<evidence type="ECO:0000259" key="3">
    <source>
        <dbReference type="Pfam" id="PF00345"/>
    </source>
</evidence>
<dbReference type="GO" id="GO:0071555">
    <property type="term" value="P:cell wall organization"/>
    <property type="evidence" value="ECO:0007669"/>
    <property type="project" value="InterPro"/>
</dbReference>
<dbReference type="EMBL" id="JACJVJ010000002">
    <property type="protein sequence ID" value="MBC2778759.1"/>
    <property type="molecule type" value="Genomic_DNA"/>
</dbReference>
<proteinExistence type="predicted"/>
<sequence length="271" mass="29330">MLSKFSAAILALFLICAPAAANAARVSPMIVELEPVGSGSVARVELTNQGERNIPYEVRVMRGEIDEVGGLSLTPADDEFLVFPPQTIVQANSQQVFRLQYVGEPELAQSEIYYMSIQQVPVAFEEGVSQVQVVINYNVLVNVVPDGTAPAAVVESIEVTERLPEVEPEDPLAQPDEENQEQQTAQEPAIPQPGLSVRVSNAGTRYFLAGMSDWSIAGTAEDGSEYNRRFTNQELTRVIGVGVVGPGRSRVFFVPTDVPLVQDSVSIEVSP</sequence>
<dbReference type="PANTHER" id="PTHR30251">
    <property type="entry name" value="PILUS ASSEMBLY CHAPERONE"/>
    <property type="match status" value="1"/>
</dbReference>
<feature type="compositionally biased region" description="Acidic residues" evidence="1">
    <location>
        <begin position="166"/>
        <end position="180"/>
    </location>
</feature>
<keyword evidence="2" id="KW-0732">Signal</keyword>
<dbReference type="Pfam" id="PF00345">
    <property type="entry name" value="PapD_N"/>
    <property type="match status" value="1"/>
</dbReference>
<evidence type="ECO:0000256" key="2">
    <source>
        <dbReference type="SAM" id="SignalP"/>
    </source>
</evidence>
<keyword evidence="5" id="KW-1185">Reference proteome</keyword>
<dbReference type="GO" id="GO:0030288">
    <property type="term" value="C:outer membrane-bounded periplasmic space"/>
    <property type="evidence" value="ECO:0007669"/>
    <property type="project" value="InterPro"/>
</dbReference>
<accession>A0A842I232</accession>
<dbReference type="AlphaFoldDB" id="A0A842I232"/>
<protein>
    <submittedName>
        <fullName evidence="4">Molecular chaperone</fullName>
    </submittedName>
</protein>
<organism evidence="4 5">
    <name type="scientific">Parasphingopyxis marina</name>
    <dbReference type="NCBI Taxonomy" id="2761622"/>
    <lineage>
        <taxon>Bacteria</taxon>
        <taxon>Pseudomonadati</taxon>
        <taxon>Pseudomonadota</taxon>
        <taxon>Alphaproteobacteria</taxon>
        <taxon>Sphingomonadales</taxon>
        <taxon>Sphingomonadaceae</taxon>
        <taxon>Parasphingopyxis</taxon>
    </lineage>
</organism>
<feature type="region of interest" description="Disordered" evidence="1">
    <location>
        <begin position="163"/>
        <end position="194"/>
    </location>
</feature>
<dbReference type="RefSeq" id="WP_185801988.1">
    <property type="nucleotide sequence ID" value="NZ_JACJVJ010000002.1"/>
</dbReference>
<dbReference type="InterPro" id="IPR016147">
    <property type="entry name" value="Pili_assmbl_chaperone_N"/>
</dbReference>
<dbReference type="SUPFAM" id="SSF49354">
    <property type="entry name" value="PapD-like"/>
    <property type="match status" value="1"/>
</dbReference>
<feature type="signal peptide" evidence="2">
    <location>
        <begin position="1"/>
        <end position="23"/>
    </location>
</feature>
<dbReference type="InterPro" id="IPR013783">
    <property type="entry name" value="Ig-like_fold"/>
</dbReference>
<evidence type="ECO:0000313" key="4">
    <source>
        <dbReference type="EMBL" id="MBC2778759.1"/>
    </source>
</evidence>
<dbReference type="Proteomes" id="UP000564378">
    <property type="component" value="Unassembled WGS sequence"/>
</dbReference>
<reference evidence="4 5" key="1">
    <citation type="submission" date="2020-08" db="EMBL/GenBank/DDBJ databases">
        <title>Draft genome sequence of Parasphingopyxis sp. GrpM-11.</title>
        <authorList>
            <person name="Oh J."/>
            <person name="Roh D.-H."/>
        </authorList>
    </citation>
    <scope>NUCLEOTIDE SEQUENCE [LARGE SCALE GENOMIC DNA]</scope>
    <source>
        <strain evidence="4 5">GrpM-11</strain>
    </source>
</reference>
<evidence type="ECO:0000313" key="5">
    <source>
        <dbReference type="Proteomes" id="UP000564378"/>
    </source>
</evidence>
<gene>
    <name evidence="4" type="ORF">H6P80_14135</name>
</gene>
<dbReference type="PANTHER" id="PTHR30251:SF4">
    <property type="entry name" value="SLR1668 PROTEIN"/>
    <property type="match status" value="1"/>
</dbReference>
<dbReference type="InterPro" id="IPR050643">
    <property type="entry name" value="Periplasmic_pilus_chap"/>
</dbReference>